<dbReference type="Proteomes" id="UP000694396">
    <property type="component" value="Unplaced"/>
</dbReference>
<name>A0A8C3QII1_9PASS</name>
<proteinExistence type="predicted"/>
<keyword evidence="2" id="KW-1185">Reference proteome</keyword>
<protein>
    <submittedName>
        <fullName evidence="1">Uncharacterized protein</fullName>
    </submittedName>
</protein>
<dbReference type="Ensembl" id="ENSCRFT00000006867.1">
    <property type="protein sequence ID" value="ENSCRFP00000006631.1"/>
    <property type="gene ID" value="ENSCRFG00000005264.1"/>
</dbReference>
<sequence length="111" mass="12142">TALLLKLLQQPRSRERAGRPWGRQGQESGVQEVPAGVCLWMAFYKCPVDGFPEMPVDGLPEMPCGSLPQVPCGSFPQVSCGWFSTSALWILSTSALGSNDQGQTFSHFFHL</sequence>
<evidence type="ECO:0000313" key="2">
    <source>
        <dbReference type="Proteomes" id="UP000694396"/>
    </source>
</evidence>
<organism evidence="1 2">
    <name type="scientific">Cyanoderma ruficeps</name>
    <name type="common">rufous-capped babbler</name>
    <dbReference type="NCBI Taxonomy" id="181631"/>
    <lineage>
        <taxon>Eukaryota</taxon>
        <taxon>Metazoa</taxon>
        <taxon>Chordata</taxon>
        <taxon>Craniata</taxon>
        <taxon>Vertebrata</taxon>
        <taxon>Euteleostomi</taxon>
        <taxon>Archelosauria</taxon>
        <taxon>Archosauria</taxon>
        <taxon>Dinosauria</taxon>
        <taxon>Saurischia</taxon>
        <taxon>Theropoda</taxon>
        <taxon>Coelurosauria</taxon>
        <taxon>Aves</taxon>
        <taxon>Neognathae</taxon>
        <taxon>Neoaves</taxon>
        <taxon>Telluraves</taxon>
        <taxon>Australaves</taxon>
        <taxon>Passeriformes</taxon>
        <taxon>Sylvioidea</taxon>
        <taxon>Timaliidae</taxon>
        <taxon>Cyanoderma</taxon>
    </lineage>
</organism>
<reference evidence="1" key="2">
    <citation type="submission" date="2025-09" db="UniProtKB">
        <authorList>
            <consortium name="Ensembl"/>
        </authorList>
    </citation>
    <scope>IDENTIFICATION</scope>
</reference>
<reference evidence="1" key="1">
    <citation type="submission" date="2025-08" db="UniProtKB">
        <authorList>
            <consortium name="Ensembl"/>
        </authorList>
    </citation>
    <scope>IDENTIFICATION</scope>
</reference>
<evidence type="ECO:0000313" key="1">
    <source>
        <dbReference type="Ensembl" id="ENSCRFP00000006631.1"/>
    </source>
</evidence>
<dbReference type="AlphaFoldDB" id="A0A8C3QII1"/>
<accession>A0A8C3QII1</accession>